<dbReference type="Proteomes" id="UP000595140">
    <property type="component" value="Unassembled WGS sequence"/>
</dbReference>
<dbReference type="AlphaFoldDB" id="A0A484MC26"/>
<dbReference type="Pfam" id="PF03476">
    <property type="entry name" value="MOSC_N"/>
    <property type="match status" value="1"/>
</dbReference>
<dbReference type="OrthoDB" id="1729936at2759"/>
<accession>A0A484MC26</accession>
<keyword evidence="1" id="KW-1133">Transmembrane helix</keyword>
<organism evidence="3 4">
    <name type="scientific">Cuscuta campestris</name>
    <dbReference type="NCBI Taxonomy" id="132261"/>
    <lineage>
        <taxon>Eukaryota</taxon>
        <taxon>Viridiplantae</taxon>
        <taxon>Streptophyta</taxon>
        <taxon>Embryophyta</taxon>
        <taxon>Tracheophyta</taxon>
        <taxon>Spermatophyta</taxon>
        <taxon>Magnoliopsida</taxon>
        <taxon>eudicotyledons</taxon>
        <taxon>Gunneridae</taxon>
        <taxon>Pentapetalae</taxon>
        <taxon>asterids</taxon>
        <taxon>lamiids</taxon>
        <taxon>Solanales</taxon>
        <taxon>Convolvulaceae</taxon>
        <taxon>Cuscuteae</taxon>
        <taxon>Cuscuta</taxon>
        <taxon>Cuscuta subgen. Grammica</taxon>
        <taxon>Cuscuta sect. Cleistogrammica</taxon>
    </lineage>
</organism>
<dbReference type="SUPFAM" id="SSF141673">
    <property type="entry name" value="MOSC N-terminal domain-like"/>
    <property type="match status" value="1"/>
</dbReference>
<gene>
    <name evidence="3" type="ORF">CCAM_LOCUS27252</name>
</gene>
<evidence type="ECO:0000256" key="1">
    <source>
        <dbReference type="SAM" id="Phobius"/>
    </source>
</evidence>
<keyword evidence="1" id="KW-0812">Transmembrane</keyword>
<dbReference type="EMBL" id="OOIL02002916">
    <property type="protein sequence ID" value="VFQ85476.1"/>
    <property type="molecule type" value="Genomic_DNA"/>
</dbReference>
<proteinExistence type="predicted"/>
<feature type="domain" description="Molybdenum cofactor sulfurase middle" evidence="2">
    <location>
        <begin position="3"/>
        <end position="55"/>
    </location>
</feature>
<keyword evidence="4" id="KW-1185">Reference proteome</keyword>
<feature type="transmembrane region" description="Helical" evidence="1">
    <location>
        <begin position="116"/>
        <end position="139"/>
    </location>
</feature>
<evidence type="ECO:0000259" key="2">
    <source>
        <dbReference type="Pfam" id="PF03476"/>
    </source>
</evidence>
<name>A0A484MC26_9ASTE</name>
<reference evidence="3 4" key="1">
    <citation type="submission" date="2018-04" db="EMBL/GenBank/DDBJ databases">
        <authorList>
            <person name="Vogel A."/>
        </authorList>
    </citation>
    <scope>NUCLEOTIDE SEQUENCE [LARGE SCALE GENOMIC DNA]</scope>
</reference>
<evidence type="ECO:0000313" key="3">
    <source>
        <dbReference type="EMBL" id="VFQ85476.1"/>
    </source>
</evidence>
<evidence type="ECO:0000313" key="4">
    <source>
        <dbReference type="Proteomes" id="UP000595140"/>
    </source>
</evidence>
<sequence length="148" mass="16382">MSIHILAPGVEALQVPLSKPSLVTTDGVSVWEWCGSAFDEGDEAARWFSNYLGKPARLVHFNEASETRPVDANYATGYKVKFCDGYPFLVLSQGSLDALNALLKDPILVNRFRPKFVLSVLFFINYFLVETGCFIAGTLPISTLMGWI</sequence>
<dbReference type="InterPro" id="IPR005303">
    <property type="entry name" value="MOCOS_middle"/>
</dbReference>
<keyword evidence="1" id="KW-0472">Membrane</keyword>
<protein>
    <recommendedName>
        <fullName evidence="2">Molybdenum cofactor sulfurase middle domain-containing protein</fullName>
    </recommendedName>
</protein>